<dbReference type="InterPro" id="IPR011050">
    <property type="entry name" value="Pectin_lyase_fold/virulence"/>
</dbReference>
<dbReference type="AlphaFoldDB" id="A0A3B1B532"/>
<organism evidence="2">
    <name type="scientific">hydrothermal vent metagenome</name>
    <dbReference type="NCBI Taxonomy" id="652676"/>
    <lineage>
        <taxon>unclassified sequences</taxon>
        <taxon>metagenomes</taxon>
        <taxon>ecological metagenomes</taxon>
    </lineage>
</organism>
<name>A0A3B1B532_9ZZZZ</name>
<dbReference type="NCBIfam" id="TIGR01901">
    <property type="entry name" value="adhes_NPXG"/>
    <property type="match status" value="1"/>
</dbReference>
<dbReference type="SUPFAM" id="SSF51126">
    <property type="entry name" value="Pectin lyase-like"/>
    <property type="match status" value="3"/>
</dbReference>
<proteinExistence type="predicted"/>
<evidence type="ECO:0000313" key="2">
    <source>
        <dbReference type="EMBL" id="VAX07144.1"/>
    </source>
</evidence>
<dbReference type="Pfam" id="PF05860">
    <property type="entry name" value="TPS"/>
    <property type="match status" value="1"/>
</dbReference>
<dbReference type="Gene3D" id="2.160.20.10">
    <property type="entry name" value="Single-stranded right-handed beta-helix, Pectin lyase-like"/>
    <property type="match status" value="2"/>
</dbReference>
<feature type="domain" description="Filamentous haemagglutinin FhaB/tRNA nuclease CdiA-like TPS" evidence="1">
    <location>
        <begin position="40"/>
        <end position="145"/>
    </location>
</feature>
<dbReference type="InterPro" id="IPR012334">
    <property type="entry name" value="Pectin_lyas_fold"/>
</dbReference>
<accession>A0A3B1B532</accession>
<gene>
    <name evidence="2" type="ORF">MNBD_GAMMA26-1423</name>
</gene>
<evidence type="ECO:0000259" key="1">
    <source>
        <dbReference type="SMART" id="SM00912"/>
    </source>
</evidence>
<dbReference type="SMART" id="SM00912">
    <property type="entry name" value="Haemagg_act"/>
    <property type="match status" value="1"/>
</dbReference>
<sequence length="765" mass="77684">MREPIKSLCALLFCITTSLETLADVVLDGTISPWWGAISGPDHEIYNDYGHQVGGNLFYSFSQFDIYAGQSATFKVWTPPSVPIKNIISRVTAGSYSWIDGPLRSEISGANLYLLNPQGIAFGANASLDISGSFYASTANYLTLGAGGTFYVDPVFDSYNLLTTAPPEAFGFLADNLAGVWVNSWAEGGLQVPEGESISLVGGDIDILGGGLYAAHGRINLVSRAAAGEVVFTPDGVGMSPGEQGKITISEWGEVSTDGAGGGAIYIRSGQFEINDSTLTSSGEDLHGGVIDVTVQGKLAITAGEIIGRTDGDGQGSNIRLQVGSLEVRDGAKISTSTFASGQGGDLLVAADTIILDGDGATTLTGITAQTISGTGDAGNITIKTGSLEILDGAVISSDTFSSGQGGELLVAAESIYLADGKAEFTGISTGSAASGDAGSLIIDTGSLEVLDGAIISASTFASGQGGDLLVEADTIILSGDTATTFTGIAAQATSGTGNAGNLTIKTRSLEIRSGAEISASTYSSGHGGEIEIATKTLSMMNGGTINSSSTGTGSSGSIVIEASDEIRMTDSSISTETQQSDGGNITANAINMLYLVNSEITTSAQGGTGTGGNISIDPIHVVLNNSNIIANAFGGSGGNINIVAENFFQSPDSTVTASSQLGIDGNVQVDSLDTDISGSLSVLPSVFMDASALLHNRCAARDGANTSSLVMAGRGGLPLTPDGFMPGSLLDLMVMQGGLAMEQPGNGYLPPSLIPKPTLWIACL</sequence>
<dbReference type="InterPro" id="IPR008638">
    <property type="entry name" value="FhaB/CdiA-like_TPS"/>
</dbReference>
<protein>
    <submittedName>
        <fullName evidence="2">Hemagglutinin-related protein</fullName>
    </submittedName>
</protein>
<dbReference type="EMBL" id="UOFX01000021">
    <property type="protein sequence ID" value="VAX07144.1"/>
    <property type="molecule type" value="Genomic_DNA"/>
</dbReference>
<reference evidence="2" key="1">
    <citation type="submission" date="2018-06" db="EMBL/GenBank/DDBJ databases">
        <authorList>
            <person name="Zhirakovskaya E."/>
        </authorList>
    </citation>
    <scope>NUCLEOTIDE SEQUENCE</scope>
</reference>